<dbReference type="InterPro" id="IPR013464">
    <property type="entry name" value="CHP02642"/>
</dbReference>
<dbReference type="EMBL" id="CP007044">
    <property type="protein sequence ID" value="AHG22180.1"/>
    <property type="molecule type" value="Genomic_DNA"/>
</dbReference>
<dbReference type="PATRIC" id="fig|1441930.4.peg.4573"/>
<dbReference type="InterPro" id="IPR036410">
    <property type="entry name" value="HSP_DnaJ_Cys-rich_dom_sf"/>
</dbReference>
<dbReference type="OrthoDB" id="6638024at2"/>
<dbReference type="AlphaFoldDB" id="W0LJK7"/>
<keyword evidence="2" id="KW-1185">Reference proteome</keyword>
<dbReference type="KEGG" id="sfo:Z042_23120"/>
<dbReference type="NCBIfam" id="TIGR02642">
    <property type="entry name" value="phage_xxxx"/>
    <property type="match status" value="1"/>
</dbReference>
<dbReference type="eggNOG" id="ENOG503149K">
    <property type="taxonomic scope" value="Bacteria"/>
</dbReference>
<dbReference type="InterPro" id="IPR038500">
    <property type="entry name" value="Antitermination_sf"/>
</dbReference>
<organism evidence="1 2">
    <name type="scientific">Chania multitudinisentens RB-25</name>
    <dbReference type="NCBI Taxonomy" id="1441930"/>
    <lineage>
        <taxon>Bacteria</taxon>
        <taxon>Pseudomonadati</taxon>
        <taxon>Pseudomonadota</taxon>
        <taxon>Gammaproteobacteria</taxon>
        <taxon>Enterobacterales</taxon>
        <taxon>Yersiniaceae</taxon>
        <taxon>Chania</taxon>
    </lineage>
</organism>
<dbReference type="Gene3D" id="1.10.274.110">
    <property type="match status" value="1"/>
</dbReference>
<evidence type="ECO:0000313" key="1">
    <source>
        <dbReference type="EMBL" id="AHG22180.1"/>
    </source>
</evidence>
<protein>
    <recommendedName>
        <fullName evidence="3">Antitermination protein</fullName>
    </recommendedName>
</protein>
<dbReference type="Proteomes" id="UP000019030">
    <property type="component" value="Chromosome"/>
</dbReference>
<accession>W0LJK7</accession>
<dbReference type="SUPFAM" id="SSF57938">
    <property type="entry name" value="DnaJ/Hsp40 cysteine-rich domain"/>
    <property type="match status" value="1"/>
</dbReference>
<evidence type="ECO:0008006" key="3">
    <source>
        <dbReference type="Google" id="ProtNLM"/>
    </source>
</evidence>
<name>W0LJK7_9GAMM</name>
<reference evidence="1 2" key="1">
    <citation type="submission" date="2014-01" db="EMBL/GenBank/DDBJ databases">
        <title>Isolation of Serratia multitudinisentens RB-25 from Ex-Landfill site.</title>
        <authorList>
            <person name="Robson E.H.J."/>
        </authorList>
    </citation>
    <scope>NUCLEOTIDE SEQUENCE [LARGE SCALE GENOMIC DNA]</scope>
    <source>
        <strain evidence="1 2">RB-25</strain>
    </source>
</reference>
<reference evidence="1 2" key="2">
    <citation type="submission" date="2015-03" db="EMBL/GenBank/DDBJ databases">
        <authorList>
            <person name="Chan K.-G."/>
        </authorList>
    </citation>
    <scope>NUCLEOTIDE SEQUENCE [LARGE SCALE GENOMIC DNA]</scope>
    <source>
        <strain evidence="1 2">RB-25</strain>
    </source>
</reference>
<dbReference type="RefSeq" id="WP_024910289.1">
    <property type="nucleotide sequence ID" value="NZ_CP007044.2"/>
</dbReference>
<sequence>MTNAIEQLIKMHDPRCVSAEAMNIGRGRASLTREQILGAFAAAQHQHSLGLDILMAKYRSDCLAEQRVRMAINVWVHQRPHPARAAAACQLALSIVLERNVPAQIAHIASLLRRYGPRTAQTRKKIETLQTQIKYLEKQRSKTSISDNTYHEIGFDIIDINRSIERERISLRAWSEQHATTTNLCPRCSGTGRIAKPHPAECEECNGKGKIPANMEHLRKSMRIIGAEVAPGDWAGKYAGLVKRCMDWLYIEESNATLILSERLQNERQAF</sequence>
<evidence type="ECO:0000313" key="2">
    <source>
        <dbReference type="Proteomes" id="UP000019030"/>
    </source>
</evidence>
<proteinExistence type="predicted"/>
<dbReference type="HOGENOM" id="CLU_090318_0_0_6"/>
<gene>
    <name evidence="1" type="ORF">Z042_23120</name>
</gene>
<dbReference type="STRING" id="1441930.Z042_23120"/>